<reference evidence="5" key="1">
    <citation type="submission" date="2022-11" db="UniProtKB">
        <authorList>
            <consortium name="WormBaseParasite"/>
        </authorList>
    </citation>
    <scope>IDENTIFICATION</scope>
</reference>
<dbReference type="Pfam" id="PF00619">
    <property type="entry name" value="CARD"/>
    <property type="match status" value="1"/>
</dbReference>
<proteinExistence type="predicted"/>
<dbReference type="WBParaSite" id="PSAMB.scaffold2330size23834.g17312.t1">
    <property type="protein sequence ID" value="PSAMB.scaffold2330size23834.g17312.t1"/>
    <property type="gene ID" value="PSAMB.scaffold2330size23834.g17312"/>
</dbReference>
<evidence type="ECO:0000256" key="2">
    <source>
        <dbReference type="SAM" id="MobiDB-lite"/>
    </source>
</evidence>
<protein>
    <submittedName>
        <fullName evidence="5">CARD domain-containing protein</fullName>
    </submittedName>
</protein>
<dbReference type="GO" id="GO:0070513">
    <property type="term" value="F:death domain binding"/>
    <property type="evidence" value="ECO:0007669"/>
    <property type="project" value="InterPro"/>
</dbReference>
<evidence type="ECO:0000313" key="4">
    <source>
        <dbReference type="Proteomes" id="UP000887566"/>
    </source>
</evidence>
<name>A0A914VSN3_9BILA</name>
<dbReference type="InterPro" id="IPR037939">
    <property type="entry name" value="CRADD"/>
</dbReference>
<keyword evidence="4" id="KW-1185">Reference proteome</keyword>
<feature type="coiled-coil region" evidence="1">
    <location>
        <begin position="45"/>
        <end position="101"/>
    </location>
</feature>
<organism evidence="4 5">
    <name type="scientific">Plectus sambesii</name>
    <dbReference type="NCBI Taxonomy" id="2011161"/>
    <lineage>
        <taxon>Eukaryota</taxon>
        <taxon>Metazoa</taxon>
        <taxon>Ecdysozoa</taxon>
        <taxon>Nematoda</taxon>
        <taxon>Chromadorea</taxon>
        <taxon>Plectida</taxon>
        <taxon>Plectina</taxon>
        <taxon>Plectoidea</taxon>
        <taxon>Plectidae</taxon>
        <taxon>Plectus</taxon>
    </lineage>
</organism>
<dbReference type="Gene3D" id="1.10.533.10">
    <property type="entry name" value="Death Domain, Fas"/>
    <property type="match status" value="1"/>
</dbReference>
<dbReference type="InterPro" id="IPR001315">
    <property type="entry name" value="CARD"/>
</dbReference>
<accession>A0A914VSN3</accession>
<dbReference type="PANTHER" id="PTHR15034:SF5">
    <property type="entry name" value="DEATH DOMAIN-CONTAINING PROTEIN CRADD"/>
    <property type="match status" value="1"/>
</dbReference>
<dbReference type="AlphaFoldDB" id="A0A914VSN3"/>
<dbReference type="PANTHER" id="PTHR15034">
    <property type="entry name" value="DEATH DOMAIN-CONTAINING PROTEIN CRADD"/>
    <property type="match status" value="1"/>
</dbReference>
<feature type="compositionally biased region" description="Low complexity" evidence="2">
    <location>
        <begin position="225"/>
        <end position="240"/>
    </location>
</feature>
<dbReference type="PROSITE" id="PS50209">
    <property type="entry name" value="CARD"/>
    <property type="match status" value="1"/>
</dbReference>
<dbReference type="GO" id="GO:0002020">
    <property type="term" value="F:protease binding"/>
    <property type="evidence" value="ECO:0007669"/>
    <property type="project" value="InterPro"/>
</dbReference>
<feature type="domain" description="CARD" evidence="3">
    <location>
        <begin position="138"/>
        <end position="227"/>
    </location>
</feature>
<evidence type="ECO:0000313" key="5">
    <source>
        <dbReference type="WBParaSite" id="PSAMB.scaffold2330size23834.g17312.t1"/>
    </source>
</evidence>
<evidence type="ECO:0000256" key="1">
    <source>
        <dbReference type="SAM" id="Coils"/>
    </source>
</evidence>
<evidence type="ECO:0000259" key="3">
    <source>
        <dbReference type="PROSITE" id="PS50209"/>
    </source>
</evidence>
<feature type="region of interest" description="Disordered" evidence="2">
    <location>
        <begin position="225"/>
        <end position="259"/>
    </location>
</feature>
<keyword evidence="1" id="KW-0175">Coiled coil</keyword>
<dbReference type="CDD" id="cd01671">
    <property type="entry name" value="CARD"/>
    <property type="match status" value="1"/>
</dbReference>
<dbReference type="SUPFAM" id="SSF47986">
    <property type="entry name" value="DEATH domain"/>
    <property type="match status" value="1"/>
</dbReference>
<dbReference type="InterPro" id="IPR011029">
    <property type="entry name" value="DEATH-like_dom_sf"/>
</dbReference>
<sequence>MSSFRIDESTTVEAKIADLESKAERYTSSWQTEVVQFMFTAECGINELGEKYDSLQEEYEILRQEMSEISQLKSNHDTNYIERLKSLEEDMERKLAGIKEEYSQKLVSYTVTPAVLQGEASEINETHRPQLPSSTSEYSNAEKKILTKHILTLSYDLIIDEVLVYLQAKFILSRVDVQNIKAELTPFARNHALIQCLMCRDGQAFLLFVRSLRKSKQHRLANILSPSKPTASSSKKIKQQSGKEQHLQGGPKILSPMLL</sequence>
<dbReference type="Proteomes" id="UP000887566">
    <property type="component" value="Unplaced"/>
</dbReference>
<dbReference type="GO" id="GO:0042981">
    <property type="term" value="P:regulation of apoptotic process"/>
    <property type="evidence" value="ECO:0007669"/>
    <property type="project" value="InterPro"/>
</dbReference>